<feature type="compositionally biased region" description="Polar residues" evidence="27">
    <location>
        <begin position="419"/>
        <end position="431"/>
    </location>
</feature>
<dbReference type="Gene3D" id="3.30.390.50">
    <property type="entry name" value="CO dehydrogenase flavoprotein, C-terminal domain"/>
    <property type="match status" value="1"/>
</dbReference>
<dbReference type="GO" id="GO:0048268">
    <property type="term" value="P:clathrin coat assembly"/>
    <property type="evidence" value="ECO:0007669"/>
    <property type="project" value="InterPro"/>
</dbReference>
<evidence type="ECO:0000256" key="24">
    <source>
        <dbReference type="ARBA" id="ARBA00052415"/>
    </source>
</evidence>
<dbReference type="Gene3D" id="1.20.58.150">
    <property type="entry name" value="ANTH domain"/>
    <property type="match status" value="1"/>
</dbReference>
<dbReference type="InterPro" id="IPR014712">
    <property type="entry name" value="ANTH_dom_sf"/>
</dbReference>
<evidence type="ECO:0000256" key="20">
    <source>
        <dbReference type="ARBA" id="ARBA00023140"/>
    </source>
</evidence>
<dbReference type="SUPFAM" id="SSF89009">
    <property type="entry name" value="GAT-like domain"/>
    <property type="match status" value="1"/>
</dbReference>
<dbReference type="GO" id="GO:0040011">
    <property type="term" value="P:locomotion"/>
    <property type="evidence" value="ECO:0007669"/>
    <property type="project" value="UniProtKB-ARBA"/>
</dbReference>
<dbReference type="FunFam" id="1.25.40.90:FF:000017">
    <property type="entry name" value="Phosphatidylinositol-binding clathrin assembly protein LAP"/>
    <property type="match status" value="1"/>
</dbReference>
<evidence type="ECO:0000256" key="1">
    <source>
        <dbReference type="ARBA" id="ARBA00001924"/>
    </source>
</evidence>
<evidence type="ECO:0000256" key="23">
    <source>
        <dbReference type="ARBA" id="ARBA00034078"/>
    </source>
</evidence>
<dbReference type="Gene3D" id="1.25.40.90">
    <property type="match status" value="1"/>
</dbReference>
<dbReference type="InterPro" id="IPR008274">
    <property type="entry name" value="AldOxase/xan_DH_MoCoBD1"/>
</dbReference>
<dbReference type="Pfam" id="PF02738">
    <property type="entry name" value="MoCoBD_1"/>
    <property type="match status" value="1"/>
</dbReference>
<dbReference type="PANTHER" id="PTHR11908">
    <property type="entry name" value="XANTHINE DEHYDROGENASE"/>
    <property type="match status" value="1"/>
</dbReference>
<sequence length="2113" mass="230460">MAGQTINDRLLAARHSIAGQGLAKAVCKATTEEMIGPKKKHLEYLVRCTNEPNVSIPQLANLLIERSQNTNWTVVFKALITVHHMLCYGNERFTQYLASSNSTFQLSNFLDKSGVQDQMNWKMFFLIDLFLLGYDMSPFIRRYARYLNEKALSYRTVAFDFCKVKRGKDDRTLRTINADKLLKTLPVLQSQLDALLEFDCSANDLTNGVINMAFMLLFRDLIRLFACYNDGIINLLEKYFDMNKKQCREALDLYKKFLIRMDRVGEFLKVAETVRTQYSYLLQNVGIDKGDIPDLTKAPSSLLDALEQHLASLEGKKGSAANTPTQSASNRTNVKSGVSALSSTSTAFGTAASNNRLDHAGNGHIDEALRQQALAEEEAAMNQYKAKVQSPSGGPSTNPFLSSPTNNANQPIVDLFGAPSSTASTESQPQKASDDLLQLAGNPFADVSQTITAPTTEAQMNIWLTNRNGFAAVPPANNNFVTDYSFSSVFGNQDSQSAGAPGTAGSVLNPFMSDFPSLGSQPTQSNAAAFGLFEQGAANVAANASGGEGQQQGQAGDLFSAGGQADLFGSDSAVLKTAEVSGAAAGKSSSDTTNAAAAPSKSAFDDLNDSIRMALGGSPSRPAPIAQQPPTAQQAQQPLQQGFGMFDMGANMAATGQPAMPGGPMVGYGIPTQVPAGYSSPAKQPISGFDGLGTVLMPTTVAGDNNISAAGQQQNAASTGKVLTGDLDSSLASLAQNLTINKSAQQQVKGMQWNSPKNAAKTGGPAGGWTPQPMAATTGAGYRPMGQGMTQLPSTTLGFPTHTAPLGMQGVPMGMQGMRPMMSTMPGGPGGMMVTGGAAPMMMPNTNPMMGANLQQQPQPQQQPQAVTQPQNNQVQLDPFVAENIHPGTSLNEFIRDYARLRGTKAMCHEGGCGACIVSIDIKGEVMSVNSCLIPILICNGWAVKTIEGLGNKQDGYHTLQAALADKNGSQCGYCSPGMIMNMYSLLQGKQLTMKEIENSFGSNICRCTGYRPILDTFKSYANDAPKDFVKSIQDIEELYNIRTCKKTGMPCENGCNGCHTRVQDTNDKIDMKLSGCEFHKVLSIDDLFEIFQKYPNASYVLHGGNTAHGVYRLKTPDITIDINDIPDLRNVKKDNNTLTIGGNVSLTVAMQTFEKYSKEPNFEYLHHLAKHIDLIASVPVGSVGGNLMIKHEHREFPSDLFLIFETAGAQLHIVEANGEKTSMTLLEFLDFDMKHKIIYSILLPALGKEYEYKSYKIMPRAQNAHAHVNAGFLFKLDGTGKVLEKPNIIIGGITKDFLHASKTENFLVQKSIFDRNVVKEAIAKLDAELQPDHILPDYSPIFRKTLAEGLFFKFILSIKPENVDSRSRSGGSLLERELSLGKQTFGTDKNVWPLNQPMPKMEAVYQTSGEAQYVNDIPPFPDEVFCAFVLTTVANGKVENINASEALKMKGVIAFYTAKDIPGKNVFVPASAQELMMNYDEVLFVDKNIEFAGQPVGVIVATSHAIANQAAQMVHISYADVAPEKFLLTIEDVLSSNNESRVLESINVKAQKKGVFRSGGQYHYTMETQTCVCVPIEDGIDIFPATQWIDLTQVAIAQCLGVKNNSININVRRLGGGYGAKISRATQIACACALVCYKLNRPTRFIMSMESNMLAIGKRYDTRQEYEIGVDDNGRIQYLNSKYWGNSGCNFNEPHAPVAGYHFPSCYDNSTWTYQGFEVKTDLPSNTYCRAPGSTEAVAMVENIMEHIAKSIGKDPLEVRYMNMTEDHKKVLQSMIKELCQNADYNIRKRAVDTFNNENRWKKKGIALLPMMYPLGLWGQFHALVSIYARDGTVSVSHGGIECGQGINTKVAQVAAHTLGIDLSLVTVKPTNNLTSPNNFVTGGSITSETCSYATMMACKELINRLEPIKKEMENLSWQNLVMAAHSKDVDLCARYMFTAKDEIKNYPIYGATIAEVEIDVLTGQHIVHRVDIIEDVGRSMNPELDVGQVEGAFIMGLGYWTSEDLIYDRKTGLLTNNRSWNYKPPGVKDIPVDFRIYFPKNNSNQLSALRSKATGEPPLCMSYVIPIAIWNALNSARKDAGHKDLSSTLGGPITTEKILLNSLTNKEKMVF</sequence>
<dbReference type="SUPFAM" id="SSF56003">
    <property type="entry name" value="Molybdenum cofactor-binding domain"/>
    <property type="match status" value="1"/>
</dbReference>
<evidence type="ECO:0000256" key="13">
    <source>
        <dbReference type="ARBA" id="ARBA00022723"/>
    </source>
</evidence>
<dbReference type="SMART" id="SM01092">
    <property type="entry name" value="CO_deh_flav_C"/>
    <property type="match status" value="1"/>
</dbReference>
<gene>
    <name evidence="30" type="ORF">WN48_00139</name>
</gene>
<dbReference type="Gene3D" id="3.30.365.10">
    <property type="entry name" value="Aldehyde oxidase/xanthine dehydrogenase, molybdopterin binding domain"/>
    <property type="match status" value="4"/>
</dbReference>
<dbReference type="Gene3D" id="3.90.1170.50">
    <property type="entry name" value="Aldehyde oxidase/xanthine dehydrogenase, a/b hammerhead"/>
    <property type="match status" value="1"/>
</dbReference>
<dbReference type="InterPro" id="IPR016169">
    <property type="entry name" value="FAD-bd_PCMH_sub2"/>
</dbReference>
<dbReference type="InterPro" id="IPR011417">
    <property type="entry name" value="ANTH_dom"/>
</dbReference>
<dbReference type="GO" id="GO:0050302">
    <property type="term" value="F:indole-3-acetaldehyde oxidase activity"/>
    <property type="evidence" value="ECO:0007669"/>
    <property type="project" value="UniProtKB-EC"/>
</dbReference>
<dbReference type="InterPro" id="IPR036010">
    <property type="entry name" value="2Fe-2S_ferredoxin-like_sf"/>
</dbReference>
<evidence type="ECO:0000256" key="12">
    <source>
        <dbReference type="ARBA" id="ARBA00022714"/>
    </source>
</evidence>
<dbReference type="InterPro" id="IPR008942">
    <property type="entry name" value="ENTH_VHS"/>
</dbReference>
<evidence type="ECO:0000259" key="28">
    <source>
        <dbReference type="PROSITE" id="PS50942"/>
    </source>
</evidence>
<dbReference type="Pfam" id="PF07651">
    <property type="entry name" value="ANTH"/>
    <property type="match status" value="1"/>
</dbReference>
<evidence type="ECO:0000256" key="5">
    <source>
        <dbReference type="ARBA" id="ARBA00004600"/>
    </source>
</evidence>
<evidence type="ECO:0000256" key="17">
    <source>
        <dbReference type="ARBA" id="ARBA00023014"/>
    </source>
</evidence>
<dbReference type="PROSITE" id="PS00197">
    <property type="entry name" value="2FE2S_FER_1"/>
    <property type="match status" value="1"/>
</dbReference>
<dbReference type="GO" id="GO:0005545">
    <property type="term" value="F:1-phosphatidylinositol binding"/>
    <property type="evidence" value="ECO:0007669"/>
    <property type="project" value="InterPro"/>
</dbReference>
<comment type="similarity">
    <text evidence="7">Belongs to the PICALM/SNAP91 family.</text>
</comment>
<evidence type="ECO:0000256" key="18">
    <source>
        <dbReference type="ARBA" id="ARBA00023034"/>
    </source>
</evidence>
<dbReference type="GO" id="GO:0030276">
    <property type="term" value="F:clathrin binding"/>
    <property type="evidence" value="ECO:0007669"/>
    <property type="project" value="InterPro"/>
</dbReference>
<dbReference type="InterPro" id="IPR036683">
    <property type="entry name" value="CO_DH_flav_C_dom_sf"/>
</dbReference>
<keyword evidence="19" id="KW-0472">Membrane</keyword>
<keyword evidence="11" id="KW-0285">Flavoprotein</keyword>
<dbReference type="InterPro" id="IPR006058">
    <property type="entry name" value="2Fe2S_fd_BS"/>
</dbReference>
<dbReference type="GO" id="GO:0071949">
    <property type="term" value="F:FAD binding"/>
    <property type="evidence" value="ECO:0007669"/>
    <property type="project" value="InterPro"/>
</dbReference>
<keyword evidence="12" id="KW-0001">2Fe-2S</keyword>
<dbReference type="Pfam" id="PF20256">
    <property type="entry name" value="MoCoBD_2"/>
    <property type="match status" value="1"/>
</dbReference>
<dbReference type="Gene3D" id="3.30.465.10">
    <property type="match status" value="1"/>
</dbReference>
<comment type="subunit">
    <text evidence="25">Binds clathrin and phosphatidylinositol 4,5-bisphosphate.</text>
</comment>
<evidence type="ECO:0000256" key="27">
    <source>
        <dbReference type="SAM" id="MobiDB-lite"/>
    </source>
</evidence>
<dbReference type="GO" id="GO:0005905">
    <property type="term" value="C:clathrin-coated pit"/>
    <property type="evidence" value="ECO:0007669"/>
    <property type="project" value="UniProtKB-SubCell"/>
</dbReference>
<comment type="subunit">
    <text evidence="8">Homodimer.</text>
</comment>
<feature type="compositionally biased region" description="Polar residues" evidence="27">
    <location>
        <begin position="389"/>
        <end position="410"/>
    </location>
</feature>
<dbReference type="GO" id="GO:0005794">
    <property type="term" value="C:Golgi apparatus"/>
    <property type="evidence" value="ECO:0007669"/>
    <property type="project" value="UniProtKB-SubCell"/>
</dbReference>
<feature type="domain" description="FAD-binding PCMH-type" evidence="29">
    <location>
        <begin position="1072"/>
        <end position="1249"/>
    </location>
</feature>
<dbReference type="OrthoDB" id="8300278at2759"/>
<keyword evidence="13" id="KW-0479">Metal-binding</keyword>
<dbReference type="SUPFAM" id="SSF48464">
    <property type="entry name" value="ENTH/VHS domain"/>
    <property type="match status" value="1"/>
</dbReference>
<dbReference type="InterPro" id="IPR002888">
    <property type="entry name" value="2Fe-2S-bd"/>
</dbReference>
<dbReference type="FunFam" id="3.90.1170.50:FF:000003">
    <property type="entry name" value="Aldehyde oxidase"/>
    <property type="match status" value="1"/>
</dbReference>
<evidence type="ECO:0000256" key="16">
    <source>
        <dbReference type="ARBA" id="ARBA00023004"/>
    </source>
</evidence>
<dbReference type="InterPro" id="IPR013809">
    <property type="entry name" value="ENTH"/>
</dbReference>
<dbReference type="GO" id="GO:0030136">
    <property type="term" value="C:clathrin-coated vesicle"/>
    <property type="evidence" value="ECO:0007669"/>
    <property type="project" value="UniProtKB-SubCell"/>
</dbReference>
<dbReference type="SUPFAM" id="SSF56176">
    <property type="entry name" value="FAD-binding/transporter-associated domain-like"/>
    <property type="match status" value="1"/>
</dbReference>
<dbReference type="GO" id="GO:0006898">
    <property type="term" value="P:receptor-mediated endocytosis"/>
    <property type="evidence" value="ECO:0007669"/>
    <property type="project" value="UniProtKB-ARBA"/>
</dbReference>
<dbReference type="Pfam" id="PF00941">
    <property type="entry name" value="FAD_binding_5"/>
    <property type="match status" value="1"/>
</dbReference>
<evidence type="ECO:0000313" key="31">
    <source>
        <dbReference type="Proteomes" id="UP000250275"/>
    </source>
</evidence>
<protein>
    <recommendedName>
        <fullName evidence="26">Indole-3-acetaldehyde oxidase</fullName>
    </recommendedName>
</protein>
<dbReference type="InterPro" id="IPR036318">
    <property type="entry name" value="FAD-bd_PCMH-like_sf"/>
</dbReference>
<dbReference type="FunFam" id="3.30.465.10:FF:000013">
    <property type="entry name" value="Aldehyde oxidase"/>
    <property type="match status" value="1"/>
</dbReference>
<dbReference type="SUPFAM" id="SSF54292">
    <property type="entry name" value="2Fe-2S ferredoxin-like"/>
    <property type="match status" value="1"/>
</dbReference>
<dbReference type="GO" id="GO:0051537">
    <property type="term" value="F:2 iron, 2 sulfur cluster binding"/>
    <property type="evidence" value="ECO:0007669"/>
    <property type="project" value="UniProtKB-KW"/>
</dbReference>
<dbReference type="InterPro" id="IPR036884">
    <property type="entry name" value="2Fe-2S-bd_dom_sf"/>
</dbReference>
<keyword evidence="21" id="KW-0168">Coated pit</keyword>
<feature type="region of interest" description="Disordered" evidence="27">
    <location>
        <begin position="582"/>
        <end position="603"/>
    </location>
</feature>
<evidence type="ECO:0000256" key="19">
    <source>
        <dbReference type="ARBA" id="ARBA00023136"/>
    </source>
</evidence>
<dbReference type="InterPro" id="IPR005107">
    <property type="entry name" value="CO_DH_flav_C"/>
</dbReference>
<dbReference type="SMART" id="SM00273">
    <property type="entry name" value="ENTH"/>
    <property type="match status" value="1"/>
</dbReference>
<dbReference type="GO" id="GO:0005506">
    <property type="term" value="F:iron ion binding"/>
    <property type="evidence" value="ECO:0007669"/>
    <property type="project" value="InterPro"/>
</dbReference>
<dbReference type="FunFam" id="3.30.365.10:FF:000001">
    <property type="entry name" value="Xanthine dehydrogenase oxidase"/>
    <property type="match status" value="1"/>
</dbReference>
<dbReference type="Pfam" id="PF01315">
    <property type="entry name" value="Ald_Xan_dh_C"/>
    <property type="match status" value="1"/>
</dbReference>
<dbReference type="PROSITE" id="PS51387">
    <property type="entry name" value="FAD_PCMH"/>
    <property type="match status" value="1"/>
</dbReference>
<keyword evidence="18" id="KW-0333">Golgi apparatus</keyword>
<organism evidence="30 31">
    <name type="scientific">Eufriesea mexicana</name>
    <dbReference type="NCBI Taxonomy" id="516756"/>
    <lineage>
        <taxon>Eukaryota</taxon>
        <taxon>Metazoa</taxon>
        <taxon>Ecdysozoa</taxon>
        <taxon>Arthropoda</taxon>
        <taxon>Hexapoda</taxon>
        <taxon>Insecta</taxon>
        <taxon>Pterygota</taxon>
        <taxon>Neoptera</taxon>
        <taxon>Endopterygota</taxon>
        <taxon>Hymenoptera</taxon>
        <taxon>Apocrita</taxon>
        <taxon>Aculeata</taxon>
        <taxon>Apoidea</taxon>
        <taxon>Anthophila</taxon>
        <taxon>Apidae</taxon>
        <taxon>Eufriesea</taxon>
    </lineage>
</organism>
<evidence type="ECO:0000256" key="9">
    <source>
        <dbReference type="ARBA" id="ARBA00022505"/>
    </source>
</evidence>
<keyword evidence="31" id="KW-1185">Reference proteome</keyword>
<keyword evidence="20" id="KW-0576">Peroxisome</keyword>
<evidence type="ECO:0000256" key="11">
    <source>
        <dbReference type="ARBA" id="ARBA00022630"/>
    </source>
</evidence>
<dbReference type="Proteomes" id="UP000250275">
    <property type="component" value="Unassembled WGS sequence"/>
</dbReference>
<dbReference type="Gene3D" id="3.10.20.30">
    <property type="match status" value="1"/>
</dbReference>
<dbReference type="SUPFAM" id="SSF54665">
    <property type="entry name" value="CO dehydrogenase molybdoprotein N-domain-like"/>
    <property type="match status" value="1"/>
</dbReference>
<evidence type="ECO:0000256" key="4">
    <source>
        <dbReference type="ARBA" id="ARBA00004555"/>
    </source>
</evidence>
<dbReference type="Pfam" id="PF03450">
    <property type="entry name" value="CO_deh_flav_C"/>
    <property type="match status" value="1"/>
</dbReference>
<evidence type="ECO:0000256" key="2">
    <source>
        <dbReference type="ARBA" id="ARBA00004132"/>
    </source>
</evidence>
<dbReference type="FunFam" id="1.20.58.150:FF:000001">
    <property type="entry name" value="phosphatidylinositol-binding clathrin assembly protein-like isoform X1"/>
    <property type="match status" value="1"/>
</dbReference>
<feature type="region of interest" description="Disordered" evidence="27">
    <location>
        <begin position="316"/>
        <end position="336"/>
    </location>
</feature>
<keyword evidence="9" id="KW-0500">Molybdenum</keyword>
<dbReference type="FunFam" id="3.30.390.50:FF:000003">
    <property type="entry name" value="Aldehyde oxidase1"/>
    <property type="match status" value="1"/>
</dbReference>
<dbReference type="EMBL" id="KQ769812">
    <property type="protein sequence ID" value="OAD52839.1"/>
    <property type="molecule type" value="Genomic_DNA"/>
</dbReference>
<keyword evidence="10" id="KW-0254">Endocytosis</keyword>
<dbReference type="Pfam" id="PF01799">
    <property type="entry name" value="Fer2_2"/>
    <property type="match status" value="1"/>
</dbReference>
<feature type="compositionally biased region" description="Polar residues" evidence="27">
    <location>
        <begin position="320"/>
        <end position="336"/>
    </location>
</feature>
<evidence type="ECO:0000256" key="8">
    <source>
        <dbReference type="ARBA" id="ARBA00011738"/>
    </source>
</evidence>
<dbReference type="InterPro" id="IPR016208">
    <property type="entry name" value="Ald_Oxase/xanthine_DH-like"/>
</dbReference>
<feature type="domain" description="ENTH" evidence="28">
    <location>
        <begin position="14"/>
        <end position="161"/>
    </location>
</feature>
<name>A0A310SF38_9HYME</name>
<keyword evidence="14" id="KW-0274">FAD</keyword>
<dbReference type="InterPro" id="IPR000674">
    <property type="entry name" value="Ald_Oxase/Xan_DH_a/b"/>
</dbReference>
<keyword evidence="16" id="KW-0408">Iron</keyword>
<dbReference type="CDD" id="cd16985">
    <property type="entry name" value="ANTH_N_AP180"/>
    <property type="match status" value="1"/>
</dbReference>
<dbReference type="GO" id="GO:0098793">
    <property type="term" value="C:presynapse"/>
    <property type="evidence" value="ECO:0007669"/>
    <property type="project" value="GOC"/>
</dbReference>
<dbReference type="GO" id="GO:0005777">
    <property type="term" value="C:peroxisome"/>
    <property type="evidence" value="ECO:0007669"/>
    <property type="project" value="UniProtKB-SubCell"/>
</dbReference>
<keyword evidence="15" id="KW-0560">Oxidoreductase</keyword>
<evidence type="ECO:0000259" key="29">
    <source>
        <dbReference type="PROSITE" id="PS51387"/>
    </source>
</evidence>
<dbReference type="GO" id="GO:0048488">
    <property type="term" value="P:synaptic vesicle endocytosis"/>
    <property type="evidence" value="ECO:0007669"/>
    <property type="project" value="UniProtKB-ARBA"/>
</dbReference>
<evidence type="ECO:0000256" key="7">
    <source>
        <dbReference type="ARBA" id="ARBA00008011"/>
    </source>
</evidence>
<proteinExistence type="inferred from homology"/>
<comment type="cofactor">
    <cofactor evidence="1">
        <name>Mo-molybdopterin</name>
        <dbReference type="ChEBI" id="CHEBI:71302"/>
    </cofactor>
</comment>
<dbReference type="InterPro" id="IPR037165">
    <property type="entry name" value="AldOxase/xan_DH_Mopterin-bd_sf"/>
</dbReference>
<dbReference type="InterPro" id="IPR002346">
    <property type="entry name" value="Mopterin_DH_FAD-bd"/>
</dbReference>
<dbReference type="PANTHER" id="PTHR11908:SF132">
    <property type="entry name" value="ALDEHYDE OXIDASE 1-RELATED"/>
    <property type="match status" value="1"/>
</dbReference>
<evidence type="ECO:0000313" key="30">
    <source>
        <dbReference type="EMBL" id="OAD52839.1"/>
    </source>
</evidence>
<feature type="compositionally biased region" description="Low complexity" evidence="27">
    <location>
        <begin position="623"/>
        <end position="637"/>
    </location>
</feature>
<feature type="region of interest" description="Disordered" evidence="27">
    <location>
        <begin position="381"/>
        <end position="433"/>
    </location>
</feature>
<comment type="cofactor">
    <cofactor evidence="23">
        <name>[2Fe-2S] cluster</name>
        <dbReference type="ChEBI" id="CHEBI:190135"/>
    </cofactor>
</comment>
<dbReference type="FunFam" id="3.30.365.10:FF:000008">
    <property type="entry name" value="Aldehyde oxidase1"/>
    <property type="match status" value="1"/>
</dbReference>
<feature type="region of interest" description="Disordered" evidence="27">
    <location>
        <begin position="746"/>
        <end position="782"/>
    </location>
</feature>
<comment type="catalytic activity">
    <reaction evidence="24">
        <text>indole-3-acetaldehyde + O2 + H2O = (indol-3-yl)acetate + H2O2 + H(+)</text>
        <dbReference type="Rhea" id="RHEA:16277"/>
        <dbReference type="ChEBI" id="CHEBI:15377"/>
        <dbReference type="ChEBI" id="CHEBI:15378"/>
        <dbReference type="ChEBI" id="CHEBI:15379"/>
        <dbReference type="ChEBI" id="CHEBI:16240"/>
        <dbReference type="ChEBI" id="CHEBI:18086"/>
        <dbReference type="ChEBI" id="CHEBI:30854"/>
        <dbReference type="EC" id="1.2.3.7"/>
    </reaction>
</comment>
<dbReference type="PROSITE" id="PS50942">
    <property type="entry name" value="ENTH"/>
    <property type="match status" value="1"/>
</dbReference>
<comment type="subcellular location">
    <subcellularLocation>
        <location evidence="2">Cytoplasmic vesicle</location>
        <location evidence="2">Clathrin-coated vesicle</location>
    </subcellularLocation>
    <subcellularLocation>
        <location evidence="4">Golgi apparatus</location>
    </subcellularLocation>
    <subcellularLocation>
        <location evidence="5">Membrane</location>
        <location evidence="5">Clathrin-coated pit</location>
    </subcellularLocation>
    <subcellularLocation>
        <location evidence="3">Peroxisome</location>
    </subcellularLocation>
</comment>
<dbReference type="SUPFAM" id="SSF47741">
    <property type="entry name" value="CO dehydrogenase ISP C-domain like"/>
    <property type="match status" value="1"/>
</dbReference>
<dbReference type="InterPro" id="IPR012675">
    <property type="entry name" value="Beta-grasp_dom_sf"/>
</dbReference>
<dbReference type="SMART" id="SM01008">
    <property type="entry name" value="Ald_Xan_dh_C"/>
    <property type="match status" value="1"/>
</dbReference>
<evidence type="ECO:0000256" key="26">
    <source>
        <dbReference type="ARBA" id="ARBA00072265"/>
    </source>
</evidence>
<reference evidence="30 31" key="1">
    <citation type="submission" date="2015-07" db="EMBL/GenBank/DDBJ databases">
        <title>The genome of Eufriesea mexicana.</title>
        <authorList>
            <person name="Pan H."/>
            <person name="Kapheim K."/>
        </authorList>
    </citation>
    <scope>NUCLEOTIDE SEQUENCE [LARGE SCALE GENOMIC DNA]</scope>
    <source>
        <strain evidence="30">0111107269</strain>
        <tissue evidence="30">Whole body</tissue>
    </source>
</reference>
<evidence type="ECO:0000256" key="15">
    <source>
        <dbReference type="ARBA" id="ARBA00023002"/>
    </source>
</evidence>
<feature type="region of interest" description="Disordered" evidence="27">
    <location>
        <begin position="849"/>
        <end position="868"/>
    </location>
</feature>
<keyword evidence="22" id="KW-0968">Cytoplasmic vesicle</keyword>
<evidence type="ECO:0000256" key="3">
    <source>
        <dbReference type="ARBA" id="ARBA00004275"/>
    </source>
</evidence>
<dbReference type="Gene3D" id="1.10.150.120">
    <property type="entry name" value="[2Fe-2S]-binding domain"/>
    <property type="match status" value="1"/>
</dbReference>
<comment type="similarity">
    <text evidence="6">Belongs to the xanthine dehydrogenase family.</text>
</comment>
<keyword evidence="17" id="KW-0411">Iron-sulfur</keyword>
<feature type="compositionally biased region" description="Polar residues" evidence="27">
    <location>
        <begin position="746"/>
        <end position="757"/>
    </location>
</feature>
<feature type="region of interest" description="Disordered" evidence="27">
    <location>
        <begin position="615"/>
        <end position="637"/>
    </location>
</feature>
<evidence type="ECO:0000256" key="25">
    <source>
        <dbReference type="ARBA" id="ARBA00064895"/>
    </source>
</evidence>
<dbReference type="SUPFAM" id="SSF55447">
    <property type="entry name" value="CO dehydrogenase flavoprotein C-terminal domain-like"/>
    <property type="match status" value="1"/>
</dbReference>
<evidence type="ECO:0000256" key="6">
    <source>
        <dbReference type="ARBA" id="ARBA00006849"/>
    </source>
</evidence>
<evidence type="ECO:0000256" key="22">
    <source>
        <dbReference type="ARBA" id="ARBA00023329"/>
    </source>
</evidence>
<evidence type="ECO:0000256" key="14">
    <source>
        <dbReference type="ARBA" id="ARBA00022827"/>
    </source>
</evidence>
<accession>A0A310SF38</accession>
<evidence type="ECO:0000256" key="10">
    <source>
        <dbReference type="ARBA" id="ARBA00022583"/>
    </source>
</evidence>
<evidence type="ECO:0000256" key="21">
    <source>
        <dbReference type="ARBA" id="ARBA00023176"/>
    </source>
</evidence>
<dbReference type="InterPro" id="IPR016166">
    <property type="entry name" value="FAD-bd_PCMH"/>
</dbReference>
<dbReference type="InterPro" id="IPR046867">
    <property type="entry name" value="AldOxase/xan_DH_MoCoBD2"/>
</dbReference>
<dbReference type="InterPro" id="IPR036856">
    <property type="entry name" value="Ald_Oxase/Xan_DH_a/b_sf"/>
</dbReference>